<gene>
    <name evidence="9" type="ORF">SCLCIDRAFT_129223</name>
</gene>
<dbReference type="GO" id="GO:0034599">
    <property type="term" value="P:cellular response to oxidative stress"/>
    <property type="evidence" value="ECO:0007669"/>
    <property type="project" value="InterPro"/>
</dbReference>
<keyword evidence="5 7" id="KW-0676">Redox-active center</keyword>
<dbReference type="CDD" id="cd03013">
    <property type="entry name" value="PRX5_like"/>
    <property type="match status" value="1"/>
</dbReference>
<reference evidence="10" key="2">
    <citation type="submission" date="2015-01" db="EMBL/GenBank/DDBJ databases">
        <title>Evolutionary Origins and Diversification of the Mycorrhizal Mutualists.</title>
        <authorList>
            <consortium name="DOE Joint Genome Institute"/>
            <consortium name="Mycorrhizal Genomics Consortium"/>
            <person name="Kohler A."/>
            <person name="Kuo A."/>
            <person name="Nagy L.G."/>
            <person name="Floudas D."/>
            <person name="Copeland A."/>
            <person name="Barry K.W."/>
            <person name="Cichocki N."/>
            <person name="Veneault-Fourrey C."/>
            <person name="LaButti K."/>
            <person name="Lindquist E.A."/>
            <person name="Lipzen A."/>
            <person name="Lundell T."/>
            <person name="Morin E."/>
            <person name="Murat C."/>
            <person name="Riley R."/>
            <person name="Ohm R."/>
            <person name="Sun H."/>
            <person name="Tunlid A."/>
            <person name="Henrissat B."/>
            <person name="Grigoriev I.V."/>
            <person name="Hibbett D.S."/>
            <person name="Martin F."/>
        </authorList>
    </citation>
    <scope>NUCLEOTIDE SEQUENCE [LARGE SCALE GENOMIC DNA]</scope>
    <source>
        <strain evidence="10">Foug A</strain>
    </source>
</reference>
<keyword evidence="10" id="KW-1185">Reference proteome</keyword>
<dbReference type="HOGENOM" id="CLU_072440_3_1_1"/>
<dbReference type="InterPro" id="IPR013740">
    <property type="entry name" value="Redoxin"/>
</dbReference>
<evidence type="ECO:0000313" key="9">
    <source>
        <dbReference type="EMBL" id="KIM58009.1"/>
    </source>
</evidence>
<dbReference type="PANTHER" id="PTHR10430:SF39">
    <property type="entry name" value="PEROXISOMAL MEMBRANE ASSOCIATED PROTEIN 20"/>
    <property type="match status" value="1"/>
</dbReference>
<comment type="function">
    <text evidence="7">Thiol-specific peroxidase that catalyzes the reduction of hydrogen peroxide and organic hydroperoxides to water and alcohols, respectively. Plays a role in cell protection against oxidative stress by detoxifying peroxides.</text>
</comment>
<dbReference type="OrthoDB" id="1882547at2759"/>
<dbReference type="FunCoup" id="A0A0C3DP69">
    <property type="interactions" value="217"/>
</dbReference>
<evidence type="ECO:0000259" key="8">
    <source>
        <dbReference type="PROSITE" id="PS51352"/>
    </source>
</evidence>
<name>A0A0C3DP69_9AGAM</name>
<keyword evidence="4 7" id="KW-0560">Oxidoreductase</keyword>
<evidence type="ECO:0000256" key="2">
    <source>
        <dbReference type="ARBA" id="ARBA00022559"/>
    </source>
</evidence>
<dbReference type="InterPro" id="IPR037944">
    <property type="entry name" value="PRX5-like"/>
</dbReference>
<feature type="active site" description="Cysteine sulfenic acid (-SOH) intermediate" evidence="6">
    <location>
        <position position="66"/>
    </location>
</feature>
<evidence type="ECO:0000256" key="1">
    <source>
        <dbReference type="ARBA" id="ARBA00010505"/>
    </source>
</evidence>
<keyword evidence="2 7" id="KW-0575">Peroxidase</keyword>
<organism evidence="9 10">
    <name type="scientific">Scleroderma citrinum Foug A</name>
    <dbReference type="NCBI Taxonomy" id="1036808"/>
    <lineage>
        <taxon>Eukaryota</taxon>
        <taxon>Fungi</taxon>
        <taxon>Dikarya</taxon>
        <taxon>Basidiomycota</taxon>
        <taxon>Agaricomycotina</taxon>
        <taxon>Agaricomycetes</taxon>
        <taxon>Agaricomycetidae</taxon>
        <taxon>Boletales</taxon>
        <taxon>Sclerodermatineae</taxon>
        <taxon>Sclerodermataceae</taxon>
        <taxon>Scleroderma</taxon>
    </lineage>
</organism>
<dbReference type="InterPro" id="IPR036249">
    <property type="entry name" value="Thioredoxin-like_sf"/>
</dbReference>
<evidence type="ECO:0000256" key="6">
    <source>
        <dbReference type="PIRSR" id="PIRSR637944-1"/>
    </source>
</evidence>
<evidence type="ECO:0000256" key="5">
    <source>
        <dbReference type="ARBA" id="ARBA00023284"/>
    </source>
</evidence>
<dbReference type="GO" id="GO:0005777">
    <property type="term" value="C:peroxisome"/>
    <property type="evidence" value="ECO:0007669"/>
    <property type="project" value="TreeGrafter"/>
</dbReference>
<dbReference type="PANTHER" id="PTHR10430">
    <property type="entry name" value="PEROXIREDOXIN"/>
    <property type="match status" value="1"/>
</dbReference>
<evidence type="ECO:0000256" key="7">
    <source>
        <dbReference type="RuleBase" id="RU366011"/>
    </source>
</evidence>
<dbReference type="PROSITE" id="PS51352">
    <property type="entry name" value="THIOREDOXIN_2"/>
    <property type="match status" value="1"/>
</dbReference>
<dbReference type="AlphaFoldDB" id="A0A0C3DP69"/>
<dbReference type="InParanoid" id="A0A0C3DP69"/>
<reference evidence="9 10" key="1">
    <citation type="submission" date="2014-04" db="EMBL/GenBank/DDBJ databases">
        <authorList>
            <consortium name="DOE Joint Genome Institute"/>
            <person name="Kuo A."/>
            <person name="Kohler A."/>
            <person name="Nagy L.G."/>
            <person name="Floudas D."/>
            <person name="Copeland A."/>
            <person name="Barry K.W."/>
            <person name="Cichocki N."/>
            <person name="Veneault-Fourrey C."/>
            <person name="LaButti K."/>
            <person name="Lindquist E.A."/>
            <person name="Lipzen A."/>
            <person name="Lundell T."/>
            <person name="Morin E."/>
            <person name="Murat C."/>
            <person name="Sun H."/>
            <person name="Tunlid A."/>
            <person name="Henrissat B."/>
            <person name="Grigoriev I.V."/>
            <person name="Hibbett D.S."/>
            <person name="Martin F."/>
            <person name="Nordberg H.P."/>
            <person name="Cantor M.N."/>
            <person name="Hua S.X."/>
        </authorList>
    </citation>
    <scope>NUCLEOTIDE SEQUENCE [LARGE SCALE GENOMIC DNA]</scope>
    <source>
        <strain evidence="9 10">Foug A</strain>
    </source>
</reference>
<keyword evidence="3 7" id="KW-0049">Antioxidant</keyword>
<dbReference type="Pfam" id="PF08534">
    <property type="entry name" value="Redoxin"/>
    <property type="match status" value="1"/>
</dbReference>
<evidence type="ECO:0000256" key="3">
    <source>
        <dbReference type="ARBA" id="ARBA00022862"/>
    </source>
</evidence>
<evidence type="ECO:0000313" key="10">
    <source>
        <dbReference type="Proteomes" id="UP000053989"/>
    </source>
</evidence>
<dbReference type="STRING" id="1036808.A0A0C3DP69"/>
<dbReference type="Proteomes" id="UP000053989">
    <property type="component" value="Unassembled WGS sequence"/>
</dbReference>
<accession>A0A0C3DP69</accession>
<dbReference type="GO" id="GO:0005739">
    <property type="term" value="C:mitochondrion"/>
    <property type="evidence" value="ECO:0007669"/>
    <property type="project" value="TreeGrafter"/>
</dbReference>
<dbReference type="GO" id="GO:0008379">
    <property type="term" value="F:thioredoxin peroxidase activity"/>
    <property type="evidence" value="ECO:0007669"/>
    <property type="project" value="InterPro"/>
</dbReference>
<dbReference type="Gene3D" id="3.40.30.10">
    <property type="entry name" value="Glutaredoxin"/>
    <property type="match status" value="1"/>
</dbReference>
<sequence>MASIITGATRAAHSATATILSATQIQTGEQIHTKPVKEDDPVKHVTLDLAGKNIIVGIPGAFTPTCSSQVPQYIEDYDKFKEKGVNDIYVVSINDVYVMKAWKKNLAPGGTGVRFIADDGGKFVGSLGLVFDATDVLGGPRAKRFVIVSQDSKVSFIAVEEDASKSTITESSKVLALL</sequence>
<dbReference type="SUPFAM" id="SSF52833">
    <property type="entry name" value="Thioredoxin-like"/>
    <property type="match status" value="1"/>
</dbReference>
<dbReference type="GO" id="GO:0045454">
    <property type="term" value="P:cell redox homeostasis"/>
    <property type="evidence" value="ECO:0007669"/>
    <property type="project" value="TreeGrafter"/>
</dbReference>
<dbReference type="GO" id="GO:0042744">
    <property type="term" value="P:hydrogen peroxide catabolic process"/>
    <property type="evidence" value="ECO:0007669"/>
    <property type="project" value="TreeGrafter"/>
</dbReference>
<dbReference type="GO" id="GO:0005829">
    <property type="term" value="C:cytosol"/>
    <property type="evidence" value="ECO:0007669"/>
    <property type="project" value="TreeGrafter"/>
</dbReference>
<proteinExistence type="inferred from homology"/>
<evidence type="ECO:0000256" key="4">
    <source>
        <dbReference type="ARBA" id="ARBA00023002"/>
    </source>
</evidence>
<dbReference type="EMBL" id="KN822092">
    <property type="protein sequence ID" value="KIM58009.1"/>
    <property type="molecule type" value="Genomic_DNA"/>
</dbReference>
<feature type="domain" description="Thioredoxin" evidence="8">
    <location>
        <begin position="9"/>
        <end position="178"/>
    </location>
</feature>
<dbReference type="InterPro" id="IPR013766">
    <property type="entry name" value="Thioredoxin_domain"/>
</dbReference>
<protein>
    <recommendedName>
        <fullName evidence="8">Thioredoxin domain-containing protein</fullName>
    </recommendedName>
</protein>
<comment type="similarity">
    <text evidence="1 7">Belongs to the peroxiredoxin family. Prx5 subfamily.</text>
</comment>